<dbReference type="Proteomes" id="UP000011863">
    <property type="component" value="Chromosome"/>
</dbReference>
<feature type="transmembrane region" description="Helical" evidence="1">
    <location>
        <begin position="168"/>
        <end position="189"/>
    </location>
</feature>
<dbReference type="PANTHER" id="PTHR32251:SF17">
    <property type="entry name" value="STEROID 5-ALPHA REDUCTASE C-TERMINAL DOMAIN-CONTAINING PROTEIN"/>
    <property type="match status" value="1"/>
</dbReference>
<feature type="transmembrane region" description="Helical" evidence="1">
    <location>
        <begin position="138"/>
        <end position="162"/>
    </location>
</feature>
<feature type="transmembrane region" description="Helical" evidence="1">
    <location>
        <begin position="220"/>
        <end position="238"/>
    </location>
</feature>
<keyword evidence="3" id="KW-1185">Reference proteome</keyword>
<sequence>MSAPGSAAWNRTSVIGTLAALAIGAALAFAGSQGSVEIGGLAVFALGGIIAYGVNLVAFVPSYLAKTEKFYDATGSITYLSVTAITLAVSDDIDARAVIVAAMVAVWAVRLGSFLFARIRRDGSDGRFDTIRGDFRRFLMTWMLQGLWVFLTLAAALAIITSDDREDLGIIAVVGIVVWVAGFAIEVVADAQKSAFRADPANDGRFITTGLWAWSRHPNYFGEITLWAGIAIMALPVLSGWRWVALISPVFVYILLTRVSGVPLLEYRAKKRWGDEPEFQSYTEHTPVLFPKPPKTH</sequence>
<name>A0A6C7E8C9_ILUCY</name>
<feature type="transmembrane region" description="Helical" evidence="1">
    <location>
        <begin position="70"/>
        <end position="89"/>
    </location>
</feature>
<dbReference type="PANTHER" id="PTHR32251">
    <property type="entry name" value="3-OXO-5-ALPHA-STEROID 4-DEHYDROGENASE"/>
    <property type="match status" value="1"/>
</dbReference>
<protein>
    <submittedName>
        <fullName evidence="2">Uncharacterized protein</fullName>
    </submittedName>
</protein>
<proteinExistence type="predicted"/>
<dbReference type="OrthoDB" id="9779233at2"/>
<dbReference type="RefSeq" id="WP_015443161.1">
    <property type="nucleotide sequence ID" value="NC_020520.1"/>
</dbReference>
<dbReference type="InterPro" id="IPR010721">
    <property type="entry name" value="UstE-like"/>
</dbReference>
<dbReference type="Gene3D" id="1.20.120.1630">
    <property type="match status" value="1"/>
</dbReference>
<feature type="transmembrane region" description="Helical" evidence="1">
    <location>
        <begin position="244"/>
        <end position="265"/>
    </location>
</feature>
<dbReference type="AlphaFoldDB" id="A0A6C7E8C9"/>
<dbReference type="KEGG" id="aym:YM304_36000"/>
<accession>A0A6C7E8C9</accession>
<dbReference type="Pfam" id="PF06966">
    <property type="entry name" value="DUF1295"/>
    <property type="match status" value="1"/>
</dbReference>
<dbReference type="EMBL" id="AP012057">
    <property type="protein sequence ID" value="BAN03914.1"/>
    <property type="molecule type" value="Genomic_DNA"/>
</dbReference>
<organism evidence="2 3">
    <name type="scientific">Ilumatobacter coccineus (strain NBRC 103263 / KCTC 29153 / YM16-304)</name>
    <dbReference type="NCBI Taxonomy" id="1313172"/>
    <lineage>
        <taxon>Bacteria</taxon>
        <taxon>Bacillati</taxon>
        <taxon>Actinomycetota</taxon>
        <taxon>Acidimicrobiia</taxon>
        <taxon>Acidimicrobiales</taxon>
        <taxon>Ilumatobacteraceae</taxon>
        <taxon>Ilumatobacter</taxon>
    </lineage>
</organism>
<evidence type="ECO:0000256" key="1">
    <source>
        <dbReference type="SAM" id="Phobius"/>
    </source>
</evidence>
<feature type="transmembrane region" description="Helical" evidence="1">
    <location>
        <begin position="38"/>
        <end position="58"/>
    </location>
</feature>
<evidence type="ECO:0000313" key="2">
    <source>
        <dbReference type="EMBL" id="BAN03914.1"/>
    </source>
</evidence>
<reference evidence="2 3" key="1">
    <citation type="journal article" date="2013" name="Int. J. Syst. Evol. Microbiol.">
        <title>Ilumatobacter nonamiense sp. nov. and Ilumatobacter coccineum sp. nov., isolated from seashore sand.</title>
        <authorList>
            <person name="Matsumoto A."/>
            <person name="Kasai H."/>
            <person name="Matsuo Y."/>
            <person name="Shizuri Y."/>
            <person name="Ichikawa N."/>
            <person name="Fujita N."/>
            <person name="Omura S."/>
            <person name="Takahashi Y."/>
        </authorList>
    </citation>
    <scope>NUCLEOTIDE SEQUENCE [LARGE SCALE GENOMIC DNA]</scope>
    <source>
        <strain evidence="3">NBRC 103263 / KCTC 29153 / YM16-304</strain>
    </source>
</reference>
<dbReference type="GO" id="GO:0016020">
    <property type="term" value="C:membrane"/>
    <property type="evidence" value="ECO:0007669"/>
    <property type="project" value="TreeGrafter"/>
</dbReference>
<gene>
    <name evidence="2" type="ORF">YM304_36000</name>
</gene>
<keyword evidence="1" id="KW-0472">Membrane</keyword>
<keyword evidence="1" id="KW-0812">Transmembrane</keyword>
<dbReference type="PROSITE" id="PS50244">
    <property type="entry name" value="S5A_REDUCTASE"/>
    <property type="match status" value="1"/>
</dbReference>
<feature type="transmembrane region" description="Helical" evidence="1">
    <location>
        <begin position="95"/>
        <end position="117"/>
    </location>
</feature>
<evidence type="ECO:0000313" key="3">
    <source>
        <dbReference type="Proteomes" id="UP000011863"/>
    </source>
</evidence>
<keyword evidence="1" id="KW-1133">Transmembrane helix</keyword>